<proteinExistence type="predicted"/>
<reference evidence="2 3" key="1">
    <citation type="journal article" date="2019" name="PLoS Biol.">
        <title>Sex chromosomes control vertical transmission of feminizing Wolbachia symbionts in an isopod.</title>
        <authorList>
            <person name="Becking T."/>
            <person name="Chebbi M.A."/>
            <person name="Giraud I."/>
            <person name="Moumen B."/>
            <person name="Laverre T."/>
            <person name="Caubet Y."/>
            <person name="Peccoud J."/>
            <person name="Gilbert C."/>
            <person name="Cordaux R."/>
        </authorList>
    </citation>
    <scope>NUCLEOTIDE SEQUENCE [LARGE SCALE GENOMIC DNA]</scope>
    <source>
        <strain evidence="2">ANa2</strain>
        <tissue evidence="2">Whole body excluding digestive tract and cuticle</tissue>
    </source>
</reference>
<organism evidence="2 3">
    <name type="scientific">Armadillidium nasatum</name>
    <dbReference type="NCBI Taxonomy" id="96803"/>
    <lineage>
        <taxon>Eukaryota</taxon>
        <taxon>Metazoa</taxon>
        <taxon>Ecdysozoa</taxon>
        <taxon>Arthropoda</taxon>
        <taxon>Crustacea</taxon>
        <taxon>Multicrustacea</taxon>
        <taxon>Malacostraca</taxon>
        <taxon>Eumalacostraca</taxon>
        <taxon>Peracarida</taxon>
        <taxon>Isopoda</taxon>
        <taxon>Oniscidea</taxon>
        <taxon>Crinocheta</taxon>
        <taxon>Armadillidiidae</taxon>
        <taxon>Armadillidium</taxon>
    </lineage>
</organism>
<dbReference type="OrthoDB" id="2021186at2759"/>
<evidence type="ECO:0000259" key="1">
    <source>
        <dbReference type="Pfam" id="PF04438"/>
    </source>
</evidence>
<feature type="domain" description="HIT-type" evidence="1">
    <location>
        <begin position="137"/>
        <end position="166"/>
    </location>
</feature>
<sequence>MKNPRLMTARQRALMEKRSDGVDETFAGIPAEPLLALPSGLKEKVVTEEMLAKKAMKSKRRREQAIEKREEDKDKSYSIFSDSKGKLMTLQSRSFRSLGNPKTSTNKFLNFCCDSSHFGIPGNESFIFEIPEAPKPVLCGGGGCMSIKKYSCSKTGLLLCSLECYRRNLQVKIHSIASVT</sequence>
<dbReference type="PANTHER" id="PTHR21561:SF12">
    <property type="entry name" value="INO80 COMPLEX SUBUNIT B"/>
    <property type="match status" value="1"/>
</dbReference>
<dbReference type="InterPro" id="IPR007529">
    <property type="entry name" value="Znf_HIT"/>
</dbReference>
<protein>
    <submittedName>
        <fullName evidence="2">INO80 complex subunit B</fullName>
    </submittedName>
</protein>
<dbReference type="EMBL" id="SEYY01018646">
    <property type="protein sequence ID" value="KAB7499151.1"/>
    <property type="molecule type" value="Genomic_DNA"/>
</dbReference>
<dbReference type="Proteomes" id="UP000326759">
    <property type="component" value="Unassembled WGS sequence"/>
</dbReference>
<comment type="caution">
    <text evidence="2">The sequence shown here is derived from an EMBL/GenBank/DDBJ whole genome shotgun (WGS) entry which is preliminary data.</text>
</comment>
<keyword evidence="3" id="KW-1185">Reference proteome</keyword>
<dbReference type="InterPro" id="IPR029523">
    <property type="entry name" value="INO80B/Ies2"/>
</dbReference>
<dbReference type="PANTHER" id="PTHR21561">
    <property type="entry name" value="INO80 COMPLEX SUBUNIT B"/>
    <property type="match status" value="1"/>
</dbReference>
<name>A0A5N5SY63_9CRUS</name>
<dbReference type="CDD" id="cd23021">
    <property type="entry name" value="zf-HIT_IN80B"/>
    <property type="match status" value="1"/>
</dbReference>
<dbReference type="GO" id="GO:0006338">
    <property type="term" value="P:chromatin remodeling"/>
    <property type="evidence" value="ECO:0007669"/>
    <property type="project" value="InterPro"/>
</dbReference>
<accession>A0A5N5SY63</accession>
<evidence type="ECO:0000313" key="3">
    <source>
        <dbReference type="Proteomes" id="UP000326759"/>
    </source>
</evidence>
<evidence type="ECO:0000313" key="2">
    <source>
        <dbReference type="EMBL" id="KAB7499151.1"/>
    </source>
</evidence>
<dbReference type="Pfam" id="PF04438">
    <property type="entry name" value="zf-HIT"/>
    <property type="match status" value="1"/>
</dbReference>
<dbReference type="AlphaFoldDB" id="A0A5N5SY63"/>
<dbReference type="GO" id="GO:0031011">
    <property type="term" value="C:Ino80 complex"/>
    <property type="evidence" value="ECO:0007669"/>
    <property type="project" value="InterPro"/>
</dbReference>
<gene>
    <name evidence="2" type="primary">Ino80b</name>
    <name evidence="2" type="ORF">Anas_11901</name>
</gene>